<feature type="transmembrane region" description="Helical" evidence="6">
    <location>
        <begin position="54"/>
        <end position="74"/>
    </location>
</feature>
<dbReference type="OrthoDB" id="7267641at2"/>
<feature type="transmembrane region" description="Helical" evidence="6">
    <location>
        <begin position="130"/>
        <end position="153"/>
    </location>
</feature>
<keyword evidence="5 6" id="KW-0472">Membrane</keyword>
<evidence type="ECO:0000313" key="7">
    <source>
        <dbReference type="EMBL" id="SEM07767.1"/>
    </source>
</evidence>
<keyword evidence="3 6" id="KW-0812">Transmembrane</keyword>
<keyword evidence="8" id="KW-1185">Reference proteome</keyword>
<keyword evidence="2" id="KW-1003">Cell membrane</keyword>
<evidence type="ECO:0000256" key="2">
    <source>
        <dbReference type="ARBA" id="ARBA00022475"/>
    </source>
</evidence>
<accession>A0A1H7VG60</accession>
<feature type="transmembrane region" description="Helical" evidence="6">
    <location>
        <begin position="95"/>
        <end position="118"/>
    </location>
</feature>
<dbReference type="EMBL" id="FOAN01000007">
    <property type="protein sequence ID" value="SEM07767.1"/>
    <property type="molecule type" value="Genomic_DNA"/>
</dbReference>
<dbReference type="InterPro" id="IPR002797">
    <property type="entry name" value="Polysacc_synth"/>
</dbReference>
<feature type="transmembrane region" description="Helical" evidence="6">
    <location>
        <begin position="165"/>
        <end position="185"/>
    </location>
</feature>
<feature type="transmembrane region" description="Helical" evidence="6">
    <location>
        <begin position="339"/>
        <end position="360"/>
    </location>
</feature>
<evidence type="ECO:0000313" key="8">
    <source>
        <dbReference type="Proteomes" id="UP000199664"/>
    </source>
</evidence>
<dbReference type="STRING" id="1036779.SAMN04515666_10770"/>
<feature type="transmembrane region" description="Helical" evidence="6">
    <location>
        <begin position="399"/>
        <end position="417"/>
    </location>
</feature>
<dbReference type="GO" id="GO:0005886">
    <property type="term" value="C:plasma membrane"/>
    <property type="evidence" value="ECO:0007669"/>
    <property type="project" value="UniProtKB-SubCell"/>
</dbReference>
<dbReference type="Pfam" id="PF01943">
    <property type="entry name" value="Polysacc_synt"/>
    <property type="match status" value="1"/>
</dbReference>
<dbReference type="PANTHER" id="PTHR30250">
    <property type="entry name" value="PST FAMILY PREDICTED COLANIC ACID TRANSPORTER"/>
    <property type="match status" value="1"/>
</dbReference>
<feature type="transmembrane region" description="Helical" evidence="6">
    <location>
        <begin position="304"/>
        <end position="327"/>
    </location>
</feature>
<protein>
    <submittedName>
        <fullName evidence="7">Membrane protein involved in the export of O-antigen and teichoic acid</fullName>
    </submittedName>
</protein>
<dbReference type="Proteomes" id="UP000199664">
    <property type="component" value="Unassembled WGS sequence"/>
</dbReference>
<evidence type="ECO:0000256" key="1">
    <source>
        <dbReference type="ARBA" id="ARBA00004651"/>
    </source>
</evidence>
<evidence type="ECO:0000256" key="5">
    <source>
        <dbReference type="ARBA" id="ARBA00023136"/>
    </source>
</evidence>
<reference evidence="8" key="1">
    <citation type="submission" date="2016-10" db="EMBL/GenBank/DDBJ databases">
        <authorList>
            <person name="Varghese N."/>
            <person name="Submissions S."/>
        </authorList>
    </citation>
    <scope>NUCLEOTIDE SEQUENCE [LARGE SCALE GENOMIC DNA]</scope>
    <source>
        <strain evidence="8">LMG 26383,CCUG 61248,R- 45681</strain>
    </source>
</reference>
<evidence type="ECO:0000256" key="6">
    <source>
        <dbReference type="SAM" id="Phobius"/>
    </source>
</evidence>
<sequence>MGKDRKDIGRIIRSHRPTLVSYVLSGGSLASAALSQLVTFAILARALGPAEFGLFVQISAVTAIAVQICGLGASDCLLRRVSRDPGSYPGLLGHNLLLIGLSGAALVAGGVAGMSSWARLGSGPSVDMPTLALLFLGNVVLVRLILLVETVFLGLGQIQAANRAVIGFAAARMVTAALACLLFKVSSLSDWALWQCGGNLLYALLGAIWLSPLGRPRLAILHEELRAGLLFASQFVGRAVRSNVDLLVIGLFTPIETVGSYGVARRIMDASYLAIDALNRLLYPRLARESRDGLHLALPTARRALLAAVALGVTTALTLFVLAPWLPALFGRDYRDLPFFLRCLCGTIILVGAWAAAVDLLGASGRQDARALILNSANLAGSVVIAVATWLAAPVGTFVALYVIEVAIVIAAWVVLLRLARKSRLQAAGPVEASPVPS</sequence>
<proteinExistence type="predicted"/>
<feature type="transmembrane region" description="Helical" evidence="6">
    <location>
        <begin position="20"/>
        <end position="42"/>
    </location>
</feature>
<keyword evidence="4 6" id="KW-1133">Transmembrane helix</keyword>
<feature type="transmembrane region" description="Helical" evidence="6">
    <location>
        <begin position="372"/>
        <end position="393"/>
    </location>
</feature>
<comment type="subcellular location">
    <subcellularLocation>
        <location evidence="1">Cell membrane</location>
        <topology evidence="1">Multi-pass membrane protein</topology>
    </subcellularLocation>
</comment>
<dbReference type="InterPro" id="IPR050833">
    <property type="entry name" value="Poly_Biosynth_Transport"/>
</dbReference>
<gene>
    <name evidence="7" type="ORF">SAMN04515666_10770</name>
</gene>
<feature type="transmembrane region" description="Helical" evidence="6">
    <location>
        <begin position="191"/>
        <end position="210"/>
    </location>
</feature>
<dbReference type="AlphaFoldDB" id="A0A1H7VG60"/>
<dbReference type="RefSeq" id="WP_091838609.1">
    <property type="nucleotide sequence ID" value="NZ_FOAN01000007.1"/>
</dbReference>
<evidence type="ECO:0000256" key="3">
    <source>
        <dbReference type="ARBA" id="ARBA00022692"/>
    </source>
</evidence>
<evidence type="ECO:0000256" key="4">
    <source>
        <dbReference type="ARBA" id="ARBA00022989"/>
    </source>
</evidence>
<organism evidence="7 8">
    <name type="scientific">Bosea lupini</name>
    <dbReference type="NCBI Taxonomy" id="1036779"/>
    <lineage>
        <taxon>Bacteria</taxon>
        <taxon>Pseudomonadati</taxon>
        <taxon>Pseudomonadota</taxon>
        <taxon>Alphaproteobacteria</taxon>
        <taxon>Hyphomicrobiales</taxon>
        <taxon>Boseaceae</taxon>
        <taxon>Bosea</taxon>
    </lineage>
</organism>
<dbReference type="PANTHER" id="PTHR30250:SF11">
    <property type="entry name" value="O-ANTIGEN TRANSPORTER-RELATED"/>
    <property type="match status" value="1"/>
</dbReference>
<name>A0A1H7VG60_9HYPH</name>